<dbReference type="EMBL" id="JAUCMV010000004">
    <property type="protein sequence ID" value="KAK0404833.1"/>
    <property type="molecule type" value="Genomic_DNA"/>
</dbReference>
<gene>
    <name evidence="1" type="ORF">QR680_017655</name>
</gene>
<reference evidence="1" key="1">
    <citation type="submission" date="2023-06" db="EMBL/GenBank/DDBJ databases">
        <title>Genomic analysis of the entomopathogenic nematode Steinernema hermaphroditum.</title>
        <authorList>
            <person name="Schwarz E.M."/>
            <person name="Heppert J.K."/>
            <person name="Baniya A."/>
            <person name="Schwartz H.T."/>
            <person name="Tan C.-H."/>
            <person name="Antoshechkin I."/>
            <person name="Sternberg P.W."/>
            <person name="Goodrich-Blair H."/>
            <person name="Dillman A.R."/>
        </authorList>
    </citation>
    <scope>NUCLEOTIDE SEQUENCE</scope>
    <source>
        <strain evidence="1">PS9179</strain>
        <tissue evidence="1">Whole animal</tissue>
    </source>
</reference>
<dbReference type="Proteomes" id="UP001175271">
    <property type="component" value="Unassembled WGS sequence"/>
</dbReference>
<evidence type="ECO:0000313" key="2">
    <source>
        <dbReference type="Proteomes" id="UP001175271"/>
    </source>
</evidence>
<keyword evidence="2" id="KW-1185">Reference proteome</keyword>
<name>A0AA39HHE2_9BILA</name>
<evidence type="ECO:0000313" key="1">
    <source>
        <dbReference type="EMBL" id="KAK0404833.1"/>
    </source>
</evidence>
<comment type="caution">
    <text evidence="1">The sequence shown here is derived from an EMBL/GenBank/DDBJ whole genome shotgun (WGS) entry which is preliminary data.</text>
</comment>
<protein>
    <submittedName>
        <fullName evidence="1">Uncharacterized protein</fullName>
    </submittedName>
</protein>
<accession>A0AA39HHE2</accession>
<organism evidence="1 2">
    <name type="scientific">Steinernema hermaphroditum</name>
    <dbReference type="NCBI Taxonomy" id="289476"/>
    <lineage>
        <taxon>Eukaryota</taxon>
        <taxon>Metazoa</taxon>
        <taxon>Ecdysozoa</taxon>
        <taxon>Nematoda</taxon>
        <taxon>Chromadorea</taxon>
        <taxon>Rhabditida</taxon>
        <taxon>Tylenchina</taxon>
        <taxon>Panagrolaimomorpha</taxon>
        <taxon>Strongyloidoidea</taxon>
        <taxon>Steinernematidae</taxon>
        <taxon>Steinernema</taxon>
    </lineage>
</organism>
<proteinExistence type="predicted"/>
<dbReference type="AlphaFoldDB" id="A0AA39HHE2"/>
<sequence>MDAGLLEFVMFPFQVGYGNFAIPFGVFLRYKVARLQAGILEASHFLNSVSRPHAAGSDNPTVCPAIVLVAHAFCIALAQNNLCLLANCSIQGQSDGVFGF</sequence>